<proteinExistence type="predicted"/>
<evidence type="ECO:0000313" key="2">
    <source>
        <dbReference type="EMBL" id="CAD9064220.1"/>
    </source>
</evidence>
<dbReference type="PROSITE" id="PS51257">
    <property type="entry name" value="PROKAR_LIPOPROTEIN"/>
    <property type="match status" value="1"/>
</dbReference>
<organism evidence="2">
    <name type="scientific">Vitrella brassicaformis</name>
    <dbReference type="NCBI Taxonomy" id="1169539"/>
    <lineage>
        <taxon>Eukaryota</taxon>
        <taxon>Sar</taxon>
        <taxon>Alveolata</taxon>
        <taxon>Colpodellida</taxon>
        <taxon>Vitrellaceae</taxon>
        <taxon>Vitrella</taxon>
    </lineage>
</organism>
<sequence length="517" mass="57837">MRRSGLIAKGQQSCRVSLVWLSTLCSCAALAGCFSVPQWRLTHASGLILRRRGARTKIGAASSSPFYAGTFRQSLQLNEKDRSTLLEYMNTKHKDDLVAYASRLDADIKERMTKANFWQAGLFVIDDALLVDMTEDEAIVNLTITERKLFGSDKKTTLETVAIPFDGRVTTVDGLKQALMALSRRADRAKSIASLMAIPIGSSQELPMGLNVNSVPMSQAVREWFYRSAAFAVHQAVIDRDYASSKMRLRINVPETNPTIDTYRVATLMELVREVALYVVKETGRNVKICIQGAVEIGFRQGTPLPLAGVRKMFGMMDWGDGSEPYQPREEPIPARGLKSLSEVVAAESLPPRLDGKVRFGGVGPQFVEDDDDIFIVFCPQTAKSTPIVEVLDEMQEAVGARPFIMLNPRLRDVPSPDGMMGTTGRQERLDFAKSFDDIFVFRTITPEKGNPFRILGAVVKFGHRNSYVAYQLEEGRFDYAHGDTKSERYYPRSMYPYDPSDVEARRTFVKEKTALY</sequence>
<gene>
    <name evidence="2" type="ORF">VBRA1451_LOCUS19290</name>
</gene>
<dbReference type="PANTHER" id="PTHR35509">
    <property type="entry name" value="DOMAIN PROTEIN, PUTATIVE (DUF1995)-RELATED"/>
    <property type="match status" value="1"/>
</dbReference>
<accession>A0A7S1K6P1</accession>
<dbReference type="AlphaFoldDB" id="A0A7S1K6P1"/>
<evidence type="ECO:0000259" key="1">
    <source>
        <dbReference type="Pfam" id="PF09353"/>
    </source>
</evidence>
<feature type="domain" description="DUF1995" evidence="1">
    <location>
        <begin position="222"/>
        <end position="475"/>
    </location>
</feature>
<name>A0A7S1K6P1_9ALVE</name>
<dbReference type="InterPro" id="IPR053021">
    <property type="entry name" value="Chloroplast_ADK"/>
</dbReference>
<protein>
    <recommendedName>
        <fullName evidence="1">DUF1995 domain-containing protein</fullName>
    </recommendedName>
</protein>
<dbReference type="InterPro" id="IPR018962">
    <property type="entry name" value="DUF1995"/>
</dbReference>
<dbReference type="Pfam" id="PF09353">
    <property type="entry name" value="DUF1995"/>
    <property type="match status" value="1"/>
</dbReference>
<dbReference type="InterPro" id="IPR037119">
    <property type="entry name" value="Haem_oxidase_HugZ-like_sf"/>
</dbReference>
<dbReference type="EMBL" id="HBGB01032771">
    <property type="protein sequence ID" value="CAD9064220.1"/>
    <property type="molecule type" value="Transcribed_RNA"/>
</dbReference>
<dbReference type="Gene3D" id="3.20.180.10">
    <property type="entry name" value="PNP-oxidase-like"/>
    <property type="match status" value="1"/>
</dbReference>
<dbReference type="PANTHER" id="PTHR35509:SF6">
    <property type="entry name" value="ADENYLATE KINASE"/>
    <property type="match status" value="1"/>
</dbReference>
<reference evidence="2" key="1">
    <citation type="submission" date="2021-01" db="EMBL/GenBank/DDBJ databases">
        <authorList>
            <person name="Corre E."/>
            <person name="Pelletier E."/>
            <person name="Niang G."/>
            <person name="Scheremetjew M."/>
            <person name="Finn R."/>
            <person name="Kale V."/>
            <person name="Holt S."/>
            <person name="Cochrane G."/>
            <person name="Meng A."/>
            <person name="Brown T."/>
            <person name="Cohen L."/>
        </authorList>
    </citation>
    <scope>NUCLEOTIDE SEQUENCE</scope>
    <source>
        <strain evidence="2">CCMP3346</strain>
    </source>
</reference>